<dbReference type="EMBL" id="JABSTR010000002">
    <property type="protein sequence ID" value="KAH9364472.1"/>
    <property type="molecule type" value="Genomic_DNA"/>
</dbReference>
<protein>
    <submittedName>
        <fullName evidence="1">Uncharacterized protein</fullName>
    </submittedName>
</protein>
<sequence>MHDILEGGVAVVLRRFLCILTENRVLTKVDLEKLTSFRYGHYDKKATPVTVKDIFVAGKGCPRGTASQKCCLFRLLPQIFGAVVPEGNRLREVYLAYHYAVDIILAVKIPKGCVLYLQVKVEEFLKLHTTQIPMQP</sequence>
<dbReference type="AlphaFoldDB" id="A0A9J6FQ40"/>
<keyword evidence="2" id="KW-1185">Reference proteome</keyword>
<proteinExistence type="predicted"/>
<organism evidence="1 2">
    <name type="scientific">Haemaphysalis longicornis</name>
    <name type="common">Bush tick</name>
    <dbReference type="NCBI Taxonomy" id="44386"/>
    <lineage>
        <taxon>Eukaryota</taxon>
        <taxon>Metazoa</taxon>
        <taxon>Ecdysozoa</taxon>
        <taxon>Arthropoda</taxon>
        <taxon>Chelicerata</taxon>
        <taxon>Arachnida</taxon>
        <taxon>Acari</taxon>
        <taxon>Parasitiformes</taxon>
        <taxon>Ixodida</taxon>
        <taxon>Ixodoidea</taxon>
        <taxon>Ixodidae</taxon>
        <taxon>Haemaphysalinae</taxon>
        <taxon>Haemaphysalis</taxon>
    </lineage>
</organism>
<gene>
    <name evidence="1" type="ORF">HPB48_021866</name>
</gene>
<accession>A0A9J6FQ40</accession>
<evidence type="ECO:0000313" key="1">
    <source>
        <dbReference type="EMBL" id="KAH9364472.1"/>
    </source>
</evidence>
<dbReference type="OrthoDB" id="8191210at2759"/>
<evidence type="ECO:0000313" key="2">
    <source>
        <dbReference type="Proteomes" id="UP000821853"/>
    </source>
</evidence>
<comment type="caution">
    <text evidence="1">The sequence shown here is derived from an EMBL/GenBank/DDBJ whole genome shotgun (WGS) entry which is preliminary data.</text>
</comment>
<name>A0A9J6FQ40_HAELO</name>
<dbReference type="VEuPathDB" id="VectorBase:HLOH_064444"/>
<reference evidence="1 2" key="1">
    <citation type="journal article" date="2020" name="Cell">
        <title>Large-Scale Comparative Analyses of Tick Genomes Elucidate Their Genetic Diversity and Vector Capacities.</title>
        <authorList>
            <consortium name="Tick Genome and Microbiome Consortium (TIGMIC)"/>
            <person name="Jia N."/>
            <person name="Wang J."/>
            <person name="Shi W."/>
            <person name="Du L."/>
            <person name="Sun Y."/>
            <person name="Zhan W."/>
            <person name="Jiang J.F."/>
            <person name="Wang Q."/>
            <person name="Zhang B."/>
            <person name="Ji P."/>
            <person name="Bell-Sakyi L."/>
            <person name="Cui X.M."/>
            <person name="Yuan T.T."/>
            <person name="Jiang B.G."/>
            <person name="Yang W.F."/>
            <person name="Lam T.T."/>
            <person name="Chang Q.C."/>
            <person name="Ding S.J."/>
            <person name="Wang X.J."/>
            <person name="Zhu J.G."/>
            <person name="Ruan X.D."/>
            <person name="Zhao L."/>
            <person name="Wei J.T."/>
            <person name="Ye R.Z."/>
            <person name="Que T.C."/>
            <person name="Du C.H."/>
            <person name="Zhou Y.H."/>
            <person name="Cheng J.X."/>
            <person name="Dai P.F."/>
            <person name="Guo W.B."/>
            <person name="Han X.H."/>
            <person name="Huang E.J."/>
            <person name="Li L.F."/>
            <person name="Wei W."/>
            <person name="Gao Y.C."/>
            <person name="Liu J.Z."/>
            <person name="Shao H.Z."/>
            <person name="Wang X."/>
            <person name="Wang C.C."/>
            <person name="Yang T.C."/>
            <person name="Huo Q.B."/>
            <person name="Li W."/>
            <person name="Chen H.Y."/>
            <person name="Chen S.E."/>
            <person name="Zhou L.G."/>
            <person name="Ni X.B."/>
            <person name="Tian J.H."/>
            <person name="Sheng Y."/>
            <person name="Liu T."/>
            <person name="Pan Y.S."/>
            <person name="Xia L.Y."/>
            <person name="Li J."/>
            <person name="Zhao F."/>
            <person name="Cao W.C."/>
        </authorList>
    </citation>
    <scope>NUCLEOTIDE SEQUENCE [LARGE SCALE GENOMIC DNA]</scope>
    <source>
        <strain evidence="1">HaeL-2018</strain>
    </source>
</reference>
<dbReference type="Proteomes" id="UP000821853">
    <property type="component" value="Chromosome 10"/>
</dbReference>